<dbReference type="Proteomes" id="UP000669179">
    <property type="component" value="Unassembled WGS sequence"/>
</dbReference>
<keyword evidence="1" id="KW-0472">Membrane</keyword>
<feature type="domain" description="VWFA" evidence="2">
    <location>
        <begin position="376"/>
        <end position="578"/>
    </location>
</feature>
<accession>A0A939T9X1</accession>
<name>A0A939T9X1_9ACTN</name>
<proteinExistence type="predicted"/>
<evidence type="ECO:0000313" key="4">
    <source>
        <dbReference type="Proteomes" id="UP000669179"/>
    </source>
</evidence>
<dbReference type="InterPro" id="IPR036465">
    <property type="entry name" value="vWFA_dom_sf"/>
</dbReference>
<evidence type="ECO:0000256" key="1">
    <source>
        <dbReference type="SAM" id="Phobius"/>
    </source>
</evidence>
<feature type="transmembrane region" description="Helical" evidence="1">
    <location>
        <begin position="22"/>
        <end position="44"/>
    </location>
</feature>
<dbReference type="Gene3D" id="3.40.50.410">
    <property type="entry name" value="von Willebrand factor, type A domain"/>
    <property type="match status" value="1"/>
</dbReference>
<dbReference type="PROSITE" id="PS50234">
    <property type="entry name" value="VWFA"/>
    <property type="match status" value="1"/>
</dbReference>
<sequence length="591" mass="59906">MGPSYSTPGPPAPGASRGQDRLTVVAAVALASGLLLGAGGWALARGASGCGGRARSLSVVADPGLAGAITAAADRFNASQRGAGHCVTVRVTASPSSVTAGALAGGRSGPDVWIPDSSLWVNLARGGSRGGSGASKVPPAAQTPSVASSPLVFSVPAARSGALGADLDRLRRNGFGVLAHAGAGAGNAAGGAADSAADSLRLRMLDPARSGAGMVSLLAMWLQSGTGSRQLGTFTRMLRAAKVLDPGEGGANVQASLTGAGTRQVAVLPEQTVTQLNGHGAASNGAASTGKMIVVRPASSHRSPDLDFPYTVLTPNPDAKRIAATFQADLRSARTAGDLRKIGLRGAAATGQRPVLQDGEAARIRDAWLKFEQATSVLVLIDPPRAASGPSPVPTNGPGARLSAMLSALTTGFAAMRDDASFGLWSVSPGRRGRSYRDLASVAELGDTSAAGVSQRLRLQEALRQVQRRPVGGGGLYASIAAAYRQMKRDYAEDRLNIVLVLTAGGASGAGGRDRHSGEAKALKEVGTSFDPARPVNVIALDFDGGVAPELRDVAKSTGGCAFKIDNSRQIMGLFQRSDAMRMSDEVLCAG</sequence>
<dbReference type="EMBL" id="JAGEOJ010000005">
    <property type="protein sequence ID" value="MBO2448435.1"/>
    <property type="molecule type" value="Genomic_DNA"/>
</dbReference>
<keyword evidence="4" id="KW-1185">Reference proteome</keyword>
<keyword evidence="1" id="KW-1133">Transmembrane helix</keyword>
<keyword evidence="1" id="KW-0812">Transmembrane</keyword>
<protein>
    <submittedName>
        <fullName evidence="3">Substrate-binding domain-containing protein</fullName>
    </submittedName>
</protein>
<dbReference type="RefSeq" id="WP_208256068.1">
    <property type="nucleotide sequence ID" value="NZ_JAGEOJ010000005.1"/>
</dbReference>
<evidence type="ECO:0000313" key="3">
    <source>
        <dbReference type="EMBL" id="MBO2448435.1"/>
    </source>
</evidence>
<organism evidence="3 4">
    <name type="scientific">Actinomadura barringtoniae</name>
    <dbReference type="NCBI Taxonomy" id="1427535"/>
    <lineage>
        <taxon>Bacteria</taxon>
        <taxon>Bacillati</taxon>
        <taxon>Actinomycetota</taxon>
        <taxon>Actinomycetes</taxon>
        <taxon>Streptosporangiales</taxon>
        <taxon>Thermomonosporaceae</taxon>
        <taxon>Actinomadura</taxon>
    </lineage>
</organism>
<dbReference type="SUPFAM" id="SSF53300">
    <property type="entry name" value="vWA-like"/>
    <property type="match status" value="1"/>
</dbReference>
<reference evidence="3" key="1">
    <citation type="submission" date="2021-03" db="EMBL/GenBank/DDBJ databases">
        <authorList>
            <person name="Kanchanasin P."/>
            <person name="Saeng-In P."/>
            <person name="Phongsopitanun W."/>
            <person name="Yuki M."/>
            <person name="Kudo T."/>
            <person name="Ohkuma M."/>
            <person name="Tanasupawat S."/>
        </authorList>
    </citation>
    <scope>NUCLEOTIDE SEQUENCE</scope>
    <source>
        <strain evidence="3">GKU 128</strain>
    </source>
</reference>
<comment type="caution">
    <text evidence="3">The sequence shown here is derived from an EMBL/GenBank/DDBJ whole genome shotgun (WGS) entry which is preliminary data.</text>
</comment>
<evidence type="ECO:0000259" key="2">
    <source>
        <dbReference type="PROSITE" id="PS50234"/>
    </source>
</evidence>
<dbReference type="InterPro" id="IPR002035">
    <property type="entry name" value="VWF_A"/>
</dbReference>
<dbReference type="SUPFAM" id="SSF53850">
    <property type="entry name" value="Periplasmic binding protein-like II"/>
    <property type="match status" value="1"/>
</dbReference>
<dbReference type="AlphaFoldDB" id="A0A939T9X1"/>
<gene>
    <name evidence="3" type="ORF">J4573_15140</name>
</gene>